<evidence type="ECO:0000313" key="5">
    <source>
        <dbReference type="Proteomes" id="UP000632273"/>
    </source>
</evidence>
<dbReference type="Pfam" id="PF08445">
    <property type="entry name" value="FR47"/>
    <property type="match status" value="1"/>
</dbReference>
<protein>
    <submittedName>
        <fullName evidence="4">GNAT family N-acetyltransferase</fullName>
    </submittedName>
</protein>
<dbReference type="InterPro" id="IPR013653">
    <property type="entry name" value="GCN5-like_dom"/>
</dbReference>
<dbReference type="Proteomes" id="UP000632273">
    <property type="component" value="Unassembled WGS sequence"/>
</dbReference>
<name>A0ABQ1U189_9BACT</name>
<dbReference type="RefSeq" id="WP_188813491.1">
    <property type="nucleotide sequence ID" value="NZ_BMHT01000003.1"/>
</dbReference>
<dbReference type="SUPFAM" id="SSF55729">
    <property type="entry name" value="Acyl-CoA N-acyltransferases (Nat)"/>
    <property type="match status" value="1"/>
</dbReference>
<organism evidence="4 5">
    <name type="scientific">Hymenobacter cavernae</name>
    <dbReference type="NCBI Taxonomy" id="2044852"/>
    <lineage>
        <taxon>Bacteria</taxon>
        <taxon>Pseudomonadati</taxon>
        <taxon>Bacteroidota</taxon>
        <taxon>Cytophagia</taxon>
        <taxon>Cytophagales</taxon>
        <taxon>Hymenobacteraceae</taxon>
        <taxon>Hymenobacter</taxon>
    </lineage>
</organism>
<dbReference type="Gene3D" id="3.40.630.30">
    <property type="match status" value="1"/>
</dbReference>
<evidence type="ECO:0000256" key="2">
    <source>
        <dbReference type="ARBA" id="ARBA00023315"/>
    </source>
</evidence>
<comment type="caution">
    <text evidence="4">The sequence shown here is derived from an EMBL/GenBank/DDBJ whole genome shotgun (WGS) entry which is preliminary data.</text>
</comment>
<keyword evidence="5" id="KW-1185">Reference proteome</keyword>
<gene>
    <name evidence="4" type="ORF">GCM10011383_18990</name>
</gene>
<dbReference type="CDD" id="cd04301">
    <property type="entry name" value="NAT_SF"/>
    <property type="match status" value="1"/>
</dbReference>
<keyword evidence="1" id="KW-0808">Transferase</keyword>
<sequence length="227" mass="24721">MEHILDNPIWNALLTGNQHLAIGNEQARYLPKDIGAFAGLSNYSGSAFASLYEISPFGAPAVLFTAGAVTIPASWKILVQKDLLQMVYQSPTAPALGRTELVALHDQDIPAMRTLTALTNPGPFLARTIVFGSYYGIFQDGQLVAMAGQRLQPTPYTEISAVCTHPDYTGKGYAAQLMRHQIGLILAAGHTPFLHVFADNANACALYEKLGFQTRRQLQVYVLEKQA</sequence>
<accession>A0ABQ1U189</accession>
<feature type="domain" description="N-acetyltransferase" evidence="3">
    <location>
        <begin position="99"/>
        <end position="227"/>
    </location>
</feature>
<reference evidence="5" key="1">
    <citation type="journal article" date="2019" name="Int. J. Syst. Evol. Microbiol.">
        <title>The Global Catalogue of Microorganisms (GCM) 10K type strain sequencing project: providing services to taxonomists for standard genome sequencing and annotation.</title>
        <authorList>
            <consortium name="The Broad Institute Genomics Platform"/>
            <consortium name="The Broad Institute Genome Sequencing Center for Infectious Disease"/>
            <person name="Wu L."/>
            <person name="Ma J."/>
        </authorList>
    </citation>
    <scope>NUCLEOTIDE SEQUENCE [LARGE SCALE GENOMIC DNA]</scope>
    <source>
        <strain evidence="5">CGMCC 1.15197</strain>
    </source>
</reference>
<proteinExistence type="predicted"/>
<dbReference type="PROSITE" id="PS51186">
    <property type="entry name" value="GNAT"/>
    <property type="match status" value="1"/>
</dbReference>
<dbReference type="InterPro" id="IPR016181">
    <property type="entry name" value="Acyl_CoA_acyltransferase"/>
</dbReference>
<keyword evidence="2" id="KW-0012">Acyltransferase</keyword>
<dbReference type="PANTHER" id="PTHR43420">
    <property type="entry name" value="ACETYLTRANSFERASE"/>
    <property type="match status" value="1"/>
</dbReference>
<dbReference type="PANTHER" id="PTHR43420:SF3">
    <property type="entry name" value="N-ACETYLTRANSFERASE DOMAIN-CONTAINING PROTEIN"/>
    <property type="match status" value="1"/>
</dbReference>
<evidence type="ECO:0000256" key="1">
    <source>
        <dbReference type="ARBA" id="ARBA00022679"/>
    </source>
</evidence>
<evidence type="ECO:0000259" key="3">
    <source>
        <dbReference type="PROSITE" id="PS51186"/>
    </source>
</evidence>
<dbReference type="InterPro" id="IPR000182">
    <property type="entry name" value="GNAT_dom"/>
</dbReference>
<dbReference type="InterPro" id="IPR050680">
    <property type="entry name" value="YpeA/RimI_acetyltransf"/>
</dbReference>
<evidence type="ECO:0000313" key="4">
    <source>
        <dbReference type="EMBL" id="GGF08060.1"/>
    </source>
</evidence>
<dbReference type="EMBL" id="BMHT01000003">
    <property type="protein sequence ID" value="GGF08060.1"/>
    <property type="molecule type" value="Genomic_DNA"/>
</dbReference>